<accession>A0A139A8Q0</accession>
<gene>
    <name evidence="1" type="ORF">M427DRAFT_137080</name>
</gene>
<proteinExistence type="predicted"/>
<name>A0A139A8Q0_GONPJ</name>
<protein>
    <submittedName>
        <fullName evidence="1">Uncharacterized protein</fullName>
    </submittedName>
</protein>
<evidence type="ECO:0000313" key="1">
    <source>
        <dbReference type="EMBL" id="KXS12763.1"/>
    </source>
</evidence>
<organism evidence="1 2">
    <name type="scientific">Gonapodya prolifera (strain JEL478)</name>
    <name type="common">Monoblepharis prolifera</name>
    <dbReference type="NCBI Taxonomy" id="1344416"/>
    <lineage>
        <taxon>Eukaryota</taxon>
        <taxon>Fungi</taxon>
        <taxon>Fungi incertae sedis</taxon>
        <taxon>Chytridiomycota</taxon>
        <taxon>Chytridiomycota incertae sedis</taxon>
        <taxon>Monoblepharidomycetes</taxon>
        <taxon>Monoblepharidales</taxon>
        <taxon>Gonapodyaceae</taxon>
        <taxon>Gonapodya</taxon>
    </lineage>
</organism>
<dbReference type="EMBL" id="KQ965785">
    <property type="protein sequence ID" value="KXS12763.1"/>
    <property type="molecule type" value="Genomic_DNA"/>
</dbReference>
<dbReference type="Proteomes" id="UP000070544">
    <property type="component" value="Unassembled WGS sequence"/>
</dbReference>
<evidence type="ECO:0000313" key="2">
    <source>
        <dbReference type="Proteomes" id="UP000070544"/>
    </source>
</evidence>
<sequence>METNPQDLGRMIRRMTYLGKARARELAFAIKWPKREKEKIARDAVPDREKTNRWRTVAEAEGWSEDNELAVQGMRDVIRKEKGTHIGYKIAEQVAGLRGWDPNRAVELGRAGSGGRLIPGDDDPGDFGLLGKMFGAACKYEWARMYGQRRTWTRMVLTPNELKALFSGLEEELPSWDMLPRIYSLFLAAGTHNAAEVILERGTTIGEQTLMKEVLGDPDFSGDGGVVPFMVRVAGTQERLFVMCAGIVNREARTKILQHIFYDLGDNDGSLMPFLESIAPTTDKQLDLLRRIEDQPSLVRTVKDVGRALKLRGKRKSAFTPYLQLIKGERTRVQVEQEISLGA</sequence>
<dbReference type="AlphaFoldDB" id="A0A139A8Q0"/>
<reference evidence="1 2" key="1">
    <citation type="journal article" date="2015" name="Genome Biol. Evol.">
        <title>Phylogenomic analyses indicate that early fungi evolved digesting cell walls of algal ancestors of land plants.</title>
        <authorList>
            <person name="Chang Y."/>
            <person name="Wang S."/>
            <person name="Sekimoto S."/>
            <person name="Aerts A.L."/>
            <person name="Choi C."/>
            <person name="Clum A."/>
            <person name="LaButti K.M."/>
            <person name="Lindquist E.A."/>
            <person name="Yee Ngan C."/>
            <person name="Ohm R.A."/>
            <person name="Salamov A.A."/>
            <person name="Grigoriev I.V."/>
            <person name="Spatafora J.W."/>
            <person name="Berbee M.L."/>
        </authorList>
    </citation>
    <scope>NUCLEOTIDE SEQUENCE [LARGE SCALE GENOMIC DNA]</scope>
    <source>
        <strain evidence="1 2">JEL478</strain>
    </source>
</reference>
<keyword evidence="2" id="KW-1185">Reference proteome</keyword>